<dbReference type="InterPro" id="IPR002104">
    <property type="entry name" value="Integrase_catalytic"/>
</dbReference>
<protein>
    <submittedName>
        <fullName evidence="5">Integrase</fullName>
    </submittedName>
</protein>
<organism evidence="5 6">
    <name type="scientific">Hymenobacter frigidus</name>
    <dbReference type="NCBI Taxonomy" id="1524095"/>
    <lineage>
        <taxon>Bacteria</taxon>
        <taxon>Pseudomonadati</taxon>
        <taxon>Bacteroidota</taxon>
        <taxon>Cytophagia</taxon>
        <taxon>Cytophagales</taxon>
        <taxon>Hymenobacteraceae</taxon>
        <taxon>Hymenobacter</taxon>
    </lineage>
</organism>
<dbReference type="Pfam" id="PF00589">
    <property type="entry name" value="Phage_integrase"/>
    <property type="match status" value="1"/>
</dbReference>
<evidence type="ECO:0000259" key="4">
    <source>
        <dbReference type="PROSITE" id="PS51898"/>
    </source>
</evidence>
<keyword evidence="2" id="KW-0238">DNA-binding</keyword>
<dbReference type="InterPro" id="IPR025269">
    <property type="entry name" value="SAM-like_dom"/>
</dbReference>
<comment type="similarity">
    <text evidence="1">Belongs to the 'phage' integrase family.</text>
</comment>
<dbReference type="Gene3D" id="1.10.443.10">
    <property type="entry name" value="Intergrase catalytic core"/>
    <property type="match status" value="1"/>
</dbReference>
<accession>A0ABQ2A8U1</accession>
<evidence type="ECO:0000256" key="1">
    <source>
        <dbReference type="ARBA" id="ARBA00008857"/>
    </source>
</evidence>
<proteinExistence type="inferred from homology"/>
<gene>
    <name evidence="5" type="ORF">GCM10011495_29320</name>
</gene>
<feature type="domain" description="Tyr recombinase" evidence="4">
    <location>
        <begin position="236"/>
        <end position="431"/>
    </location>
</feature>
<comment type="caution">
    <text evidence="5">The sequence shown here is derived from an EMBL/GenBank/DDBJ whole genome shotgun (WGS) entry which is preliminary data.</text>
</comment>
<dbReference type="Pfam" id="PF13102">
    <property type="entry name" value="Phage_int_SAM_5"/>
    <property type="match status" value="1"/>
</dbReference>
<dbReference type="Proteomes" id="UP000637774">
    <property type="component" value="Unassembled WGS sequence"/>
</dbReference>
<dbReference type="Gene3D" id="1.10.150.130">
    <property type="match status" value="1"/>
</dbReference>
<dbReference type="CDD" id="cd01185">
    <property type="entry name" value="INTN1_C_like"/>
    <property type="match status" value="1"/>
</dbReference>
<dbReference type="Pfam" id="PF17293">
    <property type="entry name" value="Arm-DNA-bind_5"/>
    <property type="match status" value="1"/>
</dbReference>
<keyword evidence="3" id="KW-0233">DNA recombination</keyword>
<dbReference type="InterPro" id="IPR010998">
    <property type="entry name" value="Integrase_recombinase_N"/>
</dbReference>
<dbReference type="InterPro" id="IPR050090">
    <property type="entry name" value="Tyrosine_recombinase_XerCD"/>
</dbReference>
<evidence type="ECO:0000256" key="2">
    <source>
        <dbReference type="ARBA" id="ARBA00023125"/>
    </source>
</evidence>
<dbReference type="InterPro" id="IPR035386">
    <property type="entry name" value="Arm-DNA-bind_5"/>
</dbReference>
<name>A0ABQ2A8U1_9BACT</name>
<keyword evidence="6" id="KW-1185">Reference proteome</keyword>
<reference evidence="6" key="1">
    <citation type="journal article" date="2019" name="Int. J. Syst. Evol. Microbiol.">
        <title>The Global Catalogue of Microorganisms (GCM) 10K type strain sequencing project: providing services to taxonomists for standard genome sequencing and annotation.</title>
        <authorList>
            <consortium name="The Broad Institute Genomics Platform"/>
            <consortium name="The Broad Institute Genome Sequencing Center for Infectious Disease"/>
            <person name="Wu L."/>
            <person name="Ma J."/>
        </authorList>
    </citation>
    <scope>NUCLEOTIDE SEQUENCE [LARGE SCALE GENOMIC DNA]</scope>
    <source>
        <strain evidence="6">CGMCC 1.14966</strain>
    </source>
</reference>
<dbReference type="EMBL" id="BMGY01000031">
    <property type="protein sequence ID" value="GGH88323.1"/>
    <property type="molecule type" value="Genomic_DNA"/>
</dbReference>
<evidence type="ECO:0000256" key="3">
    <source>
        <dbReference type="ARBA" id="ARBA00023172"/>
    </source>
</evidence>
<dbReference type="SUPFAM" id="SSF56349">
    <property type="entry name" value="DNA breaking-rejoining enzymes"/>
    <property type="match status" value="1"/>
</dbReference>
<dbReference type="PANTHER" id="PTHR30349">
    <property type="entry name" value="PHAGE INTEGRASE-RELATED"/>
    <property type="match status" value="1"/>
</dbReference>
<dbReference type="InterPro" id="IPR013762">
    <property type="entry name" value="Integrase-like_cat_sf"/>
</dbReference>
<evidence type="ECO:0000313" key="6">
    <source>
        <dbReference type="Proteomes" id="UP000637774"/>
    </source>
</evidence>
<evidence type="ECO:0000313" key="5">
    <source>
        <dbReference type="EMBL" id="GGH88323.1"/>
    </source>
</evidence>
<dbReference type="PANTHER" id="PTHR30349:SF64">
    <property type="entry name" value="PROPHAGE INTEGRASE INTD-RELATED"/>
    <property type="match status" value="1"/>
</dbReference>
<dbReference type="PROSITE" id="PS51898">
    <property type="entry name" value="TYR_RECOMBINASE"/>
    <property type="match status" value="1"/>
</dbReference>
<dbReference type="InterPro" id="IPR011010">
    <property type="entry name" value="DNA_brk_join_enz"/>
</dbReference>
<dbReference type="RefSeq" id="WP_188562844.1">
    <property type="nucleotide sequence ID" value="NZ_BMGY01000031.1"/>
</dbReference>
<sequence length="434" mass="49602">MSKTTAHKEGTATVKVIYFLSKTLADGSHPFMVRITKERKRRYVATGLSLHPNYWNEEKQEIRRSYPEQQRKKLLEDILKWERKYSEAADSLSSADERHDANAVLAHAIKERAALRRVQLLEYTDELVTGFEQAGQLGNATTYRDLRNQLSKFIRAEFGTNDVPFERVTVPFCTKWETMLRATGLKETTLSFRFRTLRAVLNKAIANGSMKLEHYPFARNAAEIHKFSIGKFDVSTTKRAISRDAVRRFEALVPETDRQRLAMDVFLFSFYCGGINFVDLAQLRWRDVKTSEEGVQRLHYERQKTGGKFSLKLLPPAAAILARYYPLTFRTRDSYLFTILDTTVHITPTQVRNRLHKILGQVNHDLKALAPLAGIDTHLTTYVARHSFATSLRKGGVATGLISEAMGHKSEAVTMVYLDSFDSDTLDSVFDHLL</sequence>